<dbReference type="InterPro" id="IPR045076">
    <property type="entry name" value="MutS"/>
</dbReference>
<dbReference type="RefSeq" id="XP_033397830.1">
    <property type="nucleotide sequence ID" value="XM_033538159.1"/>
</dbReference>
<dbReference type="InterPro" id="IPR011184">
    <property type="entry name" value="DNA_mismatch_repair_Msh2"/>
</dbReference>
<dbReference type="SMART" id="SM00533">
    <property type="entry name" value="MUTSd"/>
    <property type="match status" value="1"/>
</dbReference>
<dbReference type="InterPro" id="IPR007861">
    <property type="entry name" value="DNA_mismatch_repair_MutS_clamp"/>
</dbReference>
<evidence type="ECO:0000256" key="4">
    <source>
        <dbReference type="ARBA" id="ARBA00023125"/>
    </source>
</evidence>
<keyword evidence="4" id="KW-0238">DNA-binding</keyword>
<evidence type="ECO:0000256" key="6">
    <source>
        <dbReference type="SAM" id="MobiDB-lite"/>
    </source>
</evidence>
<dbReference type="Gene3D" id="3.40.50.300">
    <property type="entry name" value="P-loop containing nucleotide triphosphate hydrolases"/>
    <property type="match status" value="1"/>
</dbReference>
<dbReference type="InterPro" id="IPR036187">
    <property type="entry name" value="DNA_mismatch_repair_MutS_sf"/>
</dbReference>
<dbReference type="GO" id="GO:0005524">
    <property type="term" value="F:ATP binding"/>
    <property type="evidence" value="ECO:0007669"/>
    <property type="project" value="UniProtKB-KW"/>
</dbReference>
<dbReference type="PROSITE" id="PS00486">
    <property type="entry name" value="DNA_MISMATCH_REPAIR_2"/>
    <property type="match status" value="1"/>
</dbReference>
<dbReference type="Pfam" id="PF05188">
    <property type="entry name" value="MutS_II"/>
    <property type="match status" value="1"/>
</dbReference>
<dbReference type="GO" id="GO:0030983">
    <property type="term" value="F:mismatched DNA binding"/>
    <property type="evidence" value="ECO:0007669"/>
    <property type="project" value="InterPro"/>
</dbReference>
<evidence type="ECO:0000313" key="9">
    <source>
        <dbReference type="Proteomes" id="UP000799438"/>
    </source>
</evidence>
<name>A0A6A6BEX7_9PEZI</name>
<dbReference type="InterPro" id="IPR027417">
    <property type="entry name" value="P-loop_NTPase"/>
</dbReference>
<dbReference type="SUPFAM" id="SSF53150">
    <property type="entry name" value="DNA repair protein MutS, domain II"/>
    <property type="match status" value="1"/>
</dbReference>
<gene>
    <name evidence="8" type="ORF">K452DRAFT_249936</name>
</gene>
<sequence length="916" mass="102971">MASARSRPTTSFTSASTSYPSYTYQYETTTTSRPRTGRRSNRRPGTARPTTSASTIGRIESQQVICAVSESRGISPTVGLAFLNLDTAEAVLCQICDSQTYVRTIHKLQVYSPSEILIFSTASNPKSKLFSIIEENLEDIDSTMTLVDRRYWAETAGMDYIQQLAFVEDIEAIRIALEGNYFSVCCFAAVMKYIELSLSRTFSYHSLRIKYEPSEGSMMIDISTVHALELIQNVDNPKSKDCLFGLLNATLTPMGARLLHSNILQPLTEKDTLETRYDALEEMATKEELFFQTRQGKLESCRFQDGRSLKSFLDADRILTALIVIPTKPSVESMEQAINQVIMLKQFVNSVKPVYEALTGARSSMLIAIKELCAPEGIESVQVLIDSVINEDTTFASKPLDLRNQHAYAVKSGVNGLLDVARRAYREATEDAYQQVNEIGELHKLPLQLKFDNQRQFFIQVNALDLEDRNLPPVFTNVFRKKNMIECQTLDLMKQNQKIVDAHNEIVFLSDTAIQELISEIREYMATLFKICESVAFLDMIASFTHLVTSQEYVRPKLTGTLAVKQGRHPIREKIHSNQFIPNDFYATKQHRFQIITGCNMSGKSTYIRTIALMSVMVQIGMFVPAQYASFPILYQLFARVSMDDSIEANMSTFAAEMRETAFILRNIDARSMAIIDELGRGTSIRDGLAIALAIAEALVDSKAFVWFATHFRDLAKIMAERTGVVNLHLAVDMKEGESMSMRYKVAPGPVQQQHYGLALARIVPLPPGIVERATEVAEQLQRHTQRRKKFSMAVIRERRRKLILNLREQLLQAQSGAMEGEVLRSWLKQLQREFLVRMGAIESEAAEAAAEESDVEDETMTEAAASEMTETVLSGGRRETAIEVSDEVSIDSVETETARDDGDAQSDTFIDLGMF</sequence>
<dbReference type="AlphaFoldDB" id="A0A6A6BEX7"/>
<dbReference type="GO" id="GO:0007131">
    <property type="term" value="P:reciprocal meiotic recombination"/>
    <property type="evidence" value="ECO:0007669"/>
    <property type="project" value="TreeGrafter"/>
</dbReference>
<evidence type="ECO:0000256" key="3">
    <source>
        <dbReference type="ARBA" id="ARBA00022840"/>
    </source>
</evidence>
<feature type="region of interest" description="Disordered" evidence="6">
    <location>
        <begin position="23"/>
        <end position="54"/>
    </location>
</feature>
<keyword evidence="3" id="KW-0067">ATP-binding</keyword>
<dbReference type="InterPro" id="IPR036678">
    <property type="entry name" value="MutS_con_dom_sf"/>
</dbReference>
<evidence type="ECO:0000259" key="7">
    <source>
        <dbReference type="PROSITE" id="PS00486"/>
    </source>
</evidence>
<comment type="similarity">
    <text evidence="1">Belongs to the DNA mismatch repair MutS family.</text>
</comment>
<dbReference type="OrthoDB" id="276261at2759"/>
<keyword evidence="2" id="KW-0547">Nucleotide-binding</keyword>
<protein>
    <recommendedName>
        <fullName evidence="7">DNA mismatch repair proteins mutS family domain-containing protein</fullName>
    </recommendedName>
</protein>
<dbReference type="Pfam" id="PF05190">
    <property type="entry name" value="MutS_IV"/>
    <property type="match status" value="1"/>
</dbReference>
<dbReference type="FunFam" id="3.40.50.300:FF:002054">
    <property type="entry name" value="DNA mismatch repair protein MSH4"/>
    <property type="match status" value="1"/>
</dbReference>
<feature type="domain" description="DNA mismatch repair proteins mutS family" evidence="7">
    <location>
        <begin position="672"/>
        <end position="688"/>
    </location>
</feature>
<dbReference type="PANTHER" id="PTHR11361">
    <property type="entry name" value="DNA MISMATCH REPAIR PROTEIN MUTS FAMILY MEMBER"/>
    <property type="match status" value="1"/>
</dbReference>
<dbReference type="SUPFAM" id="SSF48334">
    <property type="entry name" value="DNA repair protein MutS, domain III"/>
    <property type="match status" value="1"/>
</dbReference>
<dbReference type="Pfam" id="PF05192">
    <property type="entry name" value="MutS_III"/>
    <property type="match status" value="1"/>
</dbReference>
<dbReference type="GO" id="GO:0140664">
    <property type="term" value="F:ATP-dependent DNA damage sensor activity"/>
    <property type="evidence" value="ECO:0007669"/>
    <property type="project" value="InterPro"/>
</dbReference>
<keyword evidence="5" id="KW-0469">Meiosis</keyword>
<dbReference type="FunFam" id="1.10.1420.10:FF:000013">
    <property type="entry name" value="mutS protein homolog 4"/>
    <property type="match status" value="1"/>
</dbReference>
<organism evidence="8 9">
    <name type="scientific">Aplosporella prunicola CBS 121167</name>
    <dbReference type="NCBI Taxonomy" id="1176127"/>
    <lineage>
        <taxon>Eukaryota</taxon>
        <taxon>Fungi</taxon>
        <taxon>Dikarya</taxon>
        <taxon>Ascomycota</taxon>
        <taxon>Pezizomycotina</taxon>
        <taxon>Dothideomycetes</taxon>
        <taxon>Dothideomycetes incertae sedis</taxon>
        <taxon>Botryosphaeriales</taxon>
        <taxon>Aplosporellaceae</taxon>
        <taxon>Aplosporella</taxon>
    </lineage>
</organism>
<dbReference type="GeneID" id="54295655"/>
<feature type="compositionally biased region" description="Low complexity" evidence="6">
    <location>
        <begin position="23"/>
        <end position="34"/>
    </location>
</feature>
<evidence type="ECO:0000256" key="5">
    <source>
        <dbReference type="ARBA" id="ARBA00023254"/>
    </source>
</evidence>
<evidence type="ECO:0000256" key="1">
    <source>
        <dbReference type="ARBA" id="ARBA00006271"/>
    </source>
</evidence>
<dbReference type="Gene3D" id="3.30.420.110">
    <property type="entry name" value="MutS, connector domain"/>
    <property type="match status" value="1"/>
</dbReference>
<dbReference type="GO" id="GO:0005634">
    <property type="term" value="C:nucleus"/>
    <property type="evidence" value="ECO:0007669"/>
    <property type="project" value="TreeGrafter"/>
</dbReference>
<dbReference type="SUPFAM" id="SSF52540">
    <property type="entry name" value="P-loop containing nucleoside triphosphate hydrolases"/>
    <property type="match status" value="1"/>
</dbReference>
<dbReference type="Pfam" id="PF00488">
    <property type="entry name" value="MutS_V"/>
    <property type="match status" value="1"/>
</dbReference>
<dbReference type="InterPro" id="IPR000432">
    <property type="entry name" value="DNA_mismatch_repair_MutS_C"/>
</dbReference>
<dbReference type="Gene3D" id="1.10.1420.10">
    <property type="match status" value="2"/>
</dbReference>
<evidence type="ECO:0000256" key="2">
    <source>
        <dbReference type="ARBA" id="ARBA00022741"/>
    </source>
</evidence>
<dbReference type="PANTHER" id="PTHR11361:SF21">
    <property type="entry name" value="MUTS PROTEIN HOMOLOG 4"/>
    <property type="match status" value="1"/>
</dbReference>
<accession>A0A6A6BEX7</accession>
<keyword evidence="9" id="KW-1185">Reference proteome</keyword>
<reference evidence="8" key="1">
    <citation type="journal article" date="2020" name="Stud. Mycol.">
        <title>101 Dothideomycetes genomes: a test case for predicting lifestyles and emergence of pathogens.</title>
        <authorList>
            <person name="Haridas S."/>
            <person name="Albert R."/>
            <person name="Binder M."/>
            <person name="Bloem J."/>
            <person name="Labutti K."/>
            <person name="Salamov A."/>
            <person name="Andreopoulos B."/>
            <person name="Baker S."/>
            <person name="Barry K."/>
            <person name="Bills G."/>
            <person name="Bluhm B."/>
            <person name="Cannon C."/>
            <person name="Castanera R."/>
            <person name="Culley D."/>
            <person name="Daum C."/>
            <person name="Ezra D."/>
            <person name="Gonzalez J."/>
            <person name="Henrissat B."/>
            <person name="Kuo A."/>
            <person name="Liang C."/>
            <person name="Lipzen A."/>
            <person name="Lutzoni F."/>
            <person name="Magnuson J."/>
            <person name="Mondo S."/>
            <person name="Nolan M."/>
            <person name="Ohm R."/>
            <person name="Pangilinan J."/>
            <person name="Park H.-J."/>
            <person name="Ramirez L."/>
            <person name="Alfaro M."/>
            <person name="Sun H."/>
            <person name="Tritt A."/>
            <person name="Yoshinaga Y."/>
            <person name="Zwiers L.-H."/>
            <person name="Turgeon B."/>
            <person name="Goodwin S."/>
            <person name="Spatafora J."/>
            <person name="Crous P."/>
            <person name="Grigoriev I."/>
        </authorList>
    </citation>
    <scope>NUCLEOTIDE SEQUENCE</scope>
    <source>
        <strain evidence="8">CBS 121167</strain>
    </source>
</reference>
<dbReference type="Proteomes" id="UP000799438">
    <property type="component" value="Unassembled WGS sequence"/>
</dbReference>
<dbReference type="InterPro" id="IPR007696">
    <property type="entry name" value="DNA_mismatch_repair_MutS_core"/>
</dbReference>
<dbReference type="SMART" id="SM00534">
    <property type="entry name" value="MUTSac"/>
    <property type="match status" value="1"/>
</dbReference>
<evidence type="ECO:0000313" key="8">
    <source>
        <dbReference type="EMBL" id="KAF2142118.1"/>
    </source>
</evidence>
<feature type="region of interest" description="Disordered" evidence="6">
    <location>
        <begin position="885"/>
        <end position="916"/>
    </location>
</feature>
<dbReference type="GO" id="GO:0006298">
    <property type="term" value="P:mismatch repair"/>
    <property type="evidence" value="ECO:0007669"/>
    <property type="project" value="InterPro"/>
</dbReference>
<dbReference type="EMBL" id="ML995485">
    <property type="protein sequence ID" value="KAF2142118.1"/>
    <property type="molecule type" value="Genomic_DNA"/>
</dbReference>
<proteinExistence type="inferred from homology"/>
<dbReference type="InterPro" id="IPR007860">
    <property type="entry name" value="DNA_mmatch_repair_MutS_con_dom"/>
</dbReference>
<dbReference type="PIRSF" id="PIRSF005813">
    <property type="entry name" value="MSH2"/>
    <property type="match status" value="1"/>
</dbReference>